<evidence type="ECO:0000313" key="1">
    <source>
        <dbReference type="EMBL" id="ABV12754.1"/>
    </source>
</evidence>
<accession>A8AGZ2</accession>
<evidence type="ECO:0000313" key="2">
    <source>
        <dbReference type="Proteomes" id="UP000008148"/>
    </source>
</evidence>
<dbReference type="HOGENOM" id="CLU_2536533_0_0_6"/>
<sequence>MFTGQQVIFGIVLFEGKRSLIMEGFVRHCSLTYCSVWLFSGQMFHCPAYPSRLQRQTCYCPATRMRQGVKSELHYPTQFFNKN</sequence>
<reference evidence="1 2" key="1">
    <citation type="submission" date="2007-08" db="EMBL/GenBank/DDBJ databases">
        <authorList>
            <consortium name="The Citrobacter koseri Genome Sequencing Project"/>
            <person name="McClelland M."/>
            <person name="Sanderson E.K."/>
            <person name="Porwollik S."/>
            <person name="Spieth J."/>
            <person name="Clifton W.S."/>
            <person name="Latreille P."/>
            <person name="Courtney L."/>
            <person name="Wang C."/>
            <person name="Pepin K."/>
            <person name="Bhonagiri V."/>
            <person name="Nash W."/>
            <person name="Johnson M."/>
            <person name="Thiruvilangam P."/>
            <person name="Wilson R."/>
        </authorList>
    </citation>
    <scope>NUCLEOTIDE SEQUENCE [LARGE SCALE GENOMIC DNA]</scope>
    <source>
        <strain evidence="2">ATCC BAA-895 / CDC 4225-83 / SGSC4696</strain>
    </source>
</reference>
<dbReference type="AlphaFoldDB" id="A8AGZ2"/>
<dbReference type="EMBL" id="CP000822">
    <property type="protein sequence ID" value="ABV12754.1"/>
    <property type="molecule type" value="Genomic_DNA"/>
</dbReference>
<dbReference type="Proteomes" id="UP000008148">
    <property type="component" value="Chromosome"/>
</dbReference>
<protein>
    <submittedName>
        <fullName evidence="1">Uncharacterized protein</fullName>
    </submittedName>
</protein>
<organism evidence="1 2">
    <name type="scientific">Citrobacter koseri (strain ATCC BAA-895 / CDC 4225-83 / SGSC4696)</name>
    <dbReference type="NCBI Taxonomy" id="290338"/>
    <lineage>
        <taxon>Bacteria</taxon>
        <taxon>Pseudomonadati</taxon>
        <taxon>Pseudomonadota</taxon>
        <taxon>Gammaproteobacteria</taxon>
        <taxon>Enterobacterales</taxon>
        <taxon>Enterobacteriaceae</taxon>
        <taxon>Citrobacter</taxon>
    </lineage>
</organism>
<proteinExistence type="predicted"/>
<gene>
    <name evidence="1" type="ordered locus">CKO_01622</name>
</gene>
<keyword evidence="2" id="KW-1185">Reference proteome</keyword>
<dbReference type="STRING" id="290338.CKO_01622"/>
<name>A8AGZ2_CITK8</name>
<dbReference type="KEGG" id="cko:CKO_01622"/>